<evidence type="ECO:0000313" key="3">
    <source>
        <dbReference type="EMBL" id="ETI49617.1"/>
    </source>
</evidence>
<dbReference type="InterPro" id="IPR012337">
    <property type="entry name" value="RNaseH-like_sf"/>
</dbReference>
<gene>
    <name evidence="3" type="ORF">F443_06467</name>
</gene>
<name>V9FGS4_PHYNI</name>
<organism evidence="3 4">
    <name type="scientific">Phytophthora nicotianae P1569</name>
    <dbReference type="NCBI Taxonomy" id="1317065"/>
    <lineage>
        <taxon>Eukaryota</taxon>
        <taxon>Sar</taxon>
        <taxon>Stramenopiles</taxon>
        <taxon>Oomycota</taxon>
        <taxon>Peronosporomycetes</taxon>
        <taxon>Peronosporales</taxon>
        <taxon>Peronosporaceae</taxon>
        <taxon>Phytophthora</taxon>
    </lineage>
</organism>
<dbReference type="GO" id="GO:0046983">
    <property type="term" value="F:protein dimerization activity"/>
    <property type="evidence" value="ECO:0007669"/>
    <property type="project" value="InterPro"/>
</dbReference>
<dbReference type="Pfam" id="PF05699">
    <property type="entry name" value="Dimer_Tnp_hAT"/>
    <property type="match status" value="1"/>
</dbReference>
<protein>
    <recommendedName>
        <fullName evidence="2">HAT C-terminal dimerisation domain-containing protein</fullName>
    </recommendedName>
</protein>
<dbReference type="Proteomes" id="UP000018721">
    <property type="component" value="Unassembled WGS sequence"/>
</dbReference>
<evidence type="ECO:0000259" key="2">
    <source>
        <dbReference type="Pfam" id="PF05699"/>
    </source>
</evidence>
<feature type="domain" description="HAT C-terminal dimerisation" evidence="2">
    <location>
        <begin position="1"/>
        <end position="42"/>
    </location>
</feature>
<dbReference type="EMBL" id="ANIZ01001092">
    <property type="protein sequence ID" value="ETI49617.1"/>
    <property type="molecule type" value="Genomic_DNA"/>
</dbReference>
<dbReference type="InterPro" id="IPR008906">
    <property type="entry name" value="HATC_C_dom"/>
</dbReference>
<dbReference type="SUPFAM" id="SSF53098">
    <property type="entry name" value="Ribonuclease H-like"/>
    <property type="match status" value="1"/>
</dbReference>
<feature type="region of interest" description="Disordered" evidence="1">
    <location>
        <begin position="43"/>
        <end position="73"/>
    </location>
</feature>
<proteinExistence type="predicted"/>
<comment type="caution">
    <text evidence="3">The sequence shown here is derived from an EMBL/GenBank/DDBJ whole genome shotgun (WGS) entry which is preliminary data.</text>
</comment>
<dbReference type="AlphaFoldDB" id="V9FGS4"/>
<keyword evidence="4" id="KW-1185">Reference proteome</keyword>
<evidence type="ECO:0000256" key="1">
    <source>
        <dbReference type="SAM" id="MobiDB-lite"/>
    </source>
</evidence>
<accession>V9FGS4</accession>
<feature type="compositionally biased region" description="Acidic residues" evidence="1">
    <location>
        <begin position="96"/>
        <end position="121"/>
    </location>
</feature>
<reference evidence="3 4" key="1">
    <citation type="submission" date="2013-11" db="EMBL/GenBank/DDBJ databases">
        <title>The Genome Sequence of Phytophthora parasitica P1569.</title>
        <authorList>
            <consortium name="The Broad Institute Genomics Platform"/>
            <person name="Russ C."/>
            <person name="Tyler B."/>
            <person name="Panabieres F."/>
            <person name="Shan W."/>
            <person name="Tripathy S."/>
            <person name="Grunwald N."/>
            <person name="Machado M."/>
            <person name="Johnson C.S."/>
            <person name="Arredondo F."/>
            <person name="Hong C."/>
            <person name="Coffey M."/>
            <person name="Young S.K."/>
            <person name="Zeng Q."/>
            <person name="Gargeya S."/>
            <person name="Fitzgerald M."/>
            <person name="Abouelleil A."/>
            <person name="Alvarado L."/>
            <person name="Chapman S.B."/>
            <person name="Gainer-Dewar J."/>
            <person name="Goldberg J."/>
            <person name="Griggs A."/>
            <person name="Gujja S."/>
            <person name="Hansen M."/>
            <person name="Howarth C."/>
            <person name="Imamovic A."/>
            <person name="Ireland A."/>
            <person name="Larimer J."/>
            <person name="McCowan C."/>
            <person name="Murphy C."/>
            <person name="Pearson M."/>
            <person name="Poon T.W."/>
            <person name="Priest M."/>
            <person name="Roberts A."/>
            <person name="Saif S."/>
            <person name="Shea T."/>
            <person name="Sykes S."/>
            <person name="Wortman J."/>
            <person name="Nusbaum C."/>
            <person name="Birren B."/>
        </authorList>
    </citation>
    <scope>NUCLEOTIDE SEQUENCE [LARGE SCALE GENOMIC DNA]</scope>
    <source>
        <strain evidence="3 4">P1569</strain>
    </source>
</reference>
<evidence type="ECO:0000313" key="4">
    <source>
        <dbReference type="Proteomes" id="UP000018721"/>
    </source>
</evidence>
<feature type="compositionally biased region" description="Acidic residues" evidence="1">
    <location>
        <begin position="62"/>
        <end position="73"/>
    </location>
</feature>
<sequence length="121" mass="13541">MLSSPTSSAASERLWSTQGFIHRKARNKLRVRRVEKLSFVRTNGGDKSTRSEVIYQTPPVVESDDDMSSDEEDTSVFDFDSDDFALLLESIANFDGEYDDSDDEGEDELADEANDEGGDNF</sequence>
<dbReference type="HOGENOM" id="CLU_2042681_0_0_1"/>
<feature type="region of interest" description="Disordered" evidence="1">
    <location>
        <begin position="95"/>
        <end position="121"/>
    </location>
</feature>